<name>A0A285B008_9ENTR</name>
<dbReference type="Pfam" id="PF23842">
    <property type="entry name" value="Phage_tail_terminator_3"/>
    <property type="match status" value="1"/>
</dbReference>
<gene>
    <name evidence="1" type="ORF">KOSB73_220410</name>
</gene>
<proteinExistence type="predicted"/>
<evidence type="ECO:0000313" key="2">
    <source>
        <dbReference type="Proteomes" id="UP000220639"/>
    </source>
</evidence>
<dbReference type="AlphaFoldDB" id="A0A285B008"/>
<dbReference type="EMBL" id="FZTC01000015">
    <property type="protein sequence ID" value="SNU34291.1"/>
    <property type="molecule type" value="Genomic_DNA"/>
</dbReference>
<evidence type="ECO:0000313" key="1">
    <source>
        <dbReference type="EMBL" id="SNU34291.1"/>
    </source>
</evidence>
<dbReference type="RefSeq" id="WP_098140455.1">
    <property type="nucleotide sequence ID" value="NZ_CBCSJA010000022.1"/>
</dbReference>
<protein>
    <submittedName>
        <fullName evidence="1">Uncharacterized protein</fullName>
    </submittedName>
</protein>
<organism evidence="1 2">
    <name type="scientific">Klebsiella grimontii</name>
    <dbReference type="NCBI Taxonomy" id="2058152"/>
    <lineage>
        <taxon>Bacteria</taxon>
        <taxon>Pseudomonadati</taxon>
        <taxon>Pseudomonadota</taxon>
        <taxon>Gammaproteobacteria</taxon>
        <taxon>Enterobacterales</taxon>
        <taxon>Enterobacteriaceae</taxon>
        <taxon>Klebsiella/Raoultella group</taxon>
        <taxon>Klebsiella</taxon>
    </lineage>
</organism>
<dbReference type="Proteomes" id="UP000220639">
    <property type="component" value="Unassembled WGS sequence"/>
</dbReference>
<sequence length="127" mass="13848">MTPPMYMRLKDLFVAEGLTAGFRVQWRQWKDSGKDADQFIVFRPSGGTNIEYDRGGDWYVMVDVVSSKANPDAADAAVNAIVEYISAQSGADDCVGALRIVGNVPAPIPTEEGRLVTRLLVSCTYGE</sequence>
<accession>A0A285B008</accession>
<reference evidence="2" key="1">
    <citation type="submission" date="2017-08" db="EMBL/GenBank/DDBJ databases">
        <authorList>
            <person name="Brisse S."/>
        </authorList>
    </citation>
    <scope>NUCLEOTIDE SEQUENCE [LARGE SCALE GENOMIC DNA]</scope>
    <source>
        <strain evidence="2">06D021</strain>
    </source>
</reference>
<dbReference type="InterPro" id="IPR056950">
    <property type="entry name" value="Phage_tail_terminator_3"/>
</dbReference>